<feature type="domain" description="PAC" evidence="13">
    <location>
        <begin position="199"/>
        <end position="251"/>
    </location>
</feature>
<evidence type="ECO:0000256" key="5">
    <source>
        <dbReference type="ARBA" id="ARBA00022741"/>
    </source>
</evidence>
<keyword evidence="4" id="KW-0808">Transferase</keyword>
<dbReference type="Gene3D" id="1.10.287.130">
    <property type="match status" value="1"/>
</dbReference>
<evidence type="ECO:0000313" key="15">
    <source>
        <dbReference type="Proteomes" id="UP000602745"/>
    </source>
</evidence>
<dbReference type="PROSITE" id="PS50113">
    <property type="entry name" value="PAC"/>
    <property type="match status" value="2"/>
</dbReference>
<dbReference type="InterPro" id="IPR000014">
    <property type="entry name" value="PAS"/>
</dbReference>
<dbReference type="InterPro" id="IPR035965">
    <property type="entry name" value="PAS-like_dom_sf"/>
</dbReference>
<reference evidence="14" key="1">
    <citation type="journal article" date="2014" name="Int. J. Syst. Evol. Microbiol.">
        <title>Complete genome sequence of Corynebacterium casei LMG S-19264T (=DSM 44701T), isolated from a smear-ripened cheese.</title>
        <authorList>
            <consortium name="US DOE Joint Genome Institute (JGI-PGF)"/>
            <person name="Walter F."/>
            <person name="Albersmeier A."/>
            <person name="Kalinowski J."/>
            <person name="Ruckert C."/>
        </authorList>
    </citation>
    <scope>NUCLEOTIDE SEQUENCE</scope>
    <source>
        <strain evidence="14">CCM 7684</strain>
    </source>
</reference>
<proteinExistence type="predicted"/>
<evidence type="ECO:0000259" key="11">
    <source>
        <dbReference type="PROSITE" id="PS50110"/>
    </source>
</evidence>
<dbReference type="PRINTS" id="PR00344">
    <property type="entry name" value="BCTRLSENSOR"/>
</dbReference>
<dbReference type="InterPro" id="IPR013767">
    <property type="entry name" value="PAS_fold"/>
</dbReference>
<dbReference type="Gene3D" id="3.30.450.20">
    <property type="entry name" value="PAS domain"/>
    <property type="match status" value="2"/>
</dbReference>
<protein>
    <recommendedName>
        <fullName evidence="2">histidine kinase</fullName>
        <ecNumber evidence="2">2.7.13.3</ecNumber>
    </recommendedName>
</protein>
<feature type="domain" description="Response regulatory" evidence="11">
    <location>
        <begin position="547"/>
        <end position="660"/>
    </location>
</feature>
<keyword evidence="3 9" id="KW-0597">Phosphoprotein</keyword>
<dbReference type="PANTHER" id="PTHR43065:SF49">
    <property type="entry name" value="HISTIDINE KINASE"/>
    <property type="match status" value="1"/>
</dbReference>
<dbReference type="PROSITE" id="PS50112">
    <property type="entry name" value="PAS"/>
    <property type="match status" value="2"/>
</dbReference>
<dbReference type="SUPFAM" id="SSF55785">
    <property type="entry name" value="PYP-like sensor domain (PAS domain)"/>
    <property type="match status" value="2"/>
</dbReference>
<dbReference type="Pfam" id="PF00989">
    <property type="entry name" value="PAS"/>
    <property type="match status" value="1"/>
</dbReference>
<reference evidence="14" key="2">
    <citation type="submission" date="2020-09" db="EMBL/GenBank/DDBJ databases">
        <authorList>
            <person name="Sun Q."/>
            <person name="Sedlacek I."/>
        </authorList>
    </citation>
    <scope>NUCLEOTIDE SEQUENCE</scope>
    <source>
        <strain evidence="14">CCM 7684</strain>
    </source>
</reference>
<gene>
    <name evidence="14" type="ORF">GCM10007276_33840</name>
</gene>
<dbReference type="InterPro" id="IPR001610">
    <property type="entry name" value="PAC"/>
</dbReference>
<dbReference type="AlphaFoldDB" id="A0A8J3DYT1"/>
<evidence type="ECO:0000256" key="9">
    <source>
        <dbReference type="PROSITE-ProRule" id="PRU00169"/>
    </source>
</evidence>
<dbReference type="SUPFAM" id="SSF52172">
    <property type="entry name" value="CheY-like"/>
    <property type="match status" value="1"/>
</dbReference>
<dbReference type="EMBL" id="BMCP01000007">
    <property type="protein sequence ID" value="GGE53959.1"/>
    <property type="molecule type" value="Genomic_DNA"/>
</dbReference>
<dbReference type="InterPro" id="IPR003594">
    <property type="entry name" value="HATPase_dom"/>
</dbReference>
<accession>A0A8J3DYT1</accession>
<dbReference type="InterPro" id="IPR036890">
    <property type="entry name" value="HATPase_C_sf"/>
</dbReference>
<evidence type="ECO:0000259" key="10">
    <source>
        <dbReference type="PROSITE" id="PS50109"/>
    </source>
</evidence>
<dbReference type="InterPro" id="IPR036097">
    <property type="entry name" value="HisK_dim/P_sf"/>
</dbReference>
<evidence type="ECO:0000256" key="6">
    <source>
        <dbReference type="ARBA" id="ARBA00022777"/>
    </source>
</evidence>
<dbReference type="InterPro" id="IPR003661">
    <property type="entry name" value="HisK_dim/P_dom"/>
</dbReference>
<dbReference type="SMART" id="SM00086">
    <property type="entry name" value="PAC"/>
    <property type="match status" value="2"/>
</dbReference>
<evidence type="ECO:0000256" key="1">
    <source>
        <dbReference type="ARBA" id="ARBA00000085"/>
    </source>
</evidence>
<evidence type="ECO:0000256" key="3">
    <source>
        <dbReference type="ARBA" id="ARBA00022553"/>
    </source>
</evidence>
<dbReference type="NCBIfam" id="TIGR00229">
    <property type="entry name" value="sensory_box"/>
    <property type="match status" value="2"/>
</dbReference>
<dbReference type="EC" id="2.7.13.3" evidence="2"/>
<dbReference type="InterPro" id="IPR011006">
    <property type="entry name" value="CheY-like_superfamily"/>
</dbReference>
<evidence type="ECO:0000259" key="13">
    <source>
        <dbReference type="PROSITE" id="PS50113"/>
    </source>
</evidence>
<feature type="domain" description="PAS" evidence="12">
    <location>
        <begin position="126"/>
        <end position="196"/>
    </location>
</feature>
<keyword evidence="8" id="KW-0902">Two-component regulatory system</keyword>
<dbReference type="Gene3D" id="3.30.565.10">
    <property type="entry name" value="Histidine kinase-like ATPase, C-terminal domain"/>
    <property type="match status" value="1"/>
</dbReference>
<dbReference type="SUPFAM" id="SSF55874">
    <property type="entry name" value="ATPase domain of HSP90 chaperone/DNA topoisomerase II/histidine kinase"/>
    <property type="match status" value="1"/>
</dbReference>
<dbReference type="Gene3D" id="3.40.50.2300">
    <property type="match status" value="1"/>
</dbReference>
<keyword evidence="6" id="KW-0418">Kinase</keyword>
<dbReference type="GO" id="GO:0000155">
    <property type="term" value="F:phosphorelay sensor kinase activity"/>
    <property type="evidence" value="ECO:0007669"/>
    <property type="project" value="InterPro"/>
</dbReference>
<comment type="catalytic activity">
    <reaction evidence="1">
        <text>ATP + protein L-histidine = ADP + protein N-phospho-L-histidine.</text>
        <dbReference type="EC" id="2.7.13.3"/>
    </reaction>
</comment>
<dbReference type="CDD" id="cd00082">
    <property type="entry name" value="HisKA"/>
    <property type="match status" value="1"/>
</dbReference>
<dbReference type="CDD" id="cd00130">
    <property type="entry name" value="PAS"/>
    <property type="match status" value="2"/>
</dbReference>
<dbReference type="SUPFAM" id="SSF47384">
    <property type="entry name" value="Homodimeric domain of signal transducing histidine kinase"/>
    <property type="match status" value="1"/>
</dbReference>
<dbReference type="Pfam" id="PF02518">
    <property type="entry name" value="HATPase_c"/>
    <property type="match status" value="1"/>
</dbReference>
<keyword evidence="15" id="KW-1185">Reference proteome</keyword>
<dbReference type="RefSeq" id="WP_188411010.1">
    <property type="nucleotide sequence ID" value="NZ_BMCP01000007.1"/>
</dbReference>
<name>A0A8J3DYT1_9RHOB</name>
<dbReference type="GO" id="GO:0005524">
    <property type="term" value="F:ATP binding"/>
    <property type="evidence" value="ECO:0007669"/>
    <property type="project" value="UniProtKB-KW"/>
</dbReference>
<dbReference type="SMART" id="SM00388">
    <property type="entry name" value="HisKA"/>
    <property type="match status" value="1"/>
</dbReference>
<dbReference type="PANTHER" id="PTHR43065">
    <property type="entry name" value="SENSOR HISTIDINE KINASE"/>
    <property type="match status" value="1"/>
</dbReference>
<evidence type="ECO:0000259" key="12">
    <source>
        <dbReference type="PROSITE" id="PS50112"/>
    </source>
</evidence>
<keyword evidence="7" id="KW-0067">ATP-binding</keyword>
<dbReference type="InterPro" id="IPR000700">
    <property type="entry name" value="PAS-assoc_C"/>
</dbReference>
<dbReference type="SMART" id="SM00091">
    <property type="entry name" value="PAS"/>
    <property type="match status" value="2"/>
</dbReference>
<dbReference type="InterPro" id="IPR004358">
    <property type="entry name" value="Sig_transdc_His_kin-like_C"/>
</dbReference>
<evidence type="ECO:0000256" key="2">
    <source>
        <dbReference type="ARBA" id="ARBA00012438"/>
    </source>
</evidence>
<sequence length="663" mass="72482">MIIADDRLAGRILASASDFAIISLDRDRKVTSWNPGAEKLLGWSASEIMGQSADVIFVPEDQEAGAPADEMQVSLSVGTAIDERWHMRRDGTRFWGSGLMMPLIDEAGETDGFVKIMRDRTAERAAEQRYNALTATLPGFLLVADTNGHIIETNQVFRNFTGRDAAGLHGDRWLETVHPDDAAGLAAQWTGAISRGEPFHARLRFRGRDNDYRCYACRAEPERDEEGRIIRWMGTCLDVEDEARARAALERLTLTLEQRVVKGSEDLASAIDSLQSEVSDRIRAEEALRQAQKVEAIGQITGGVAHDFNNLLTVIRGSAELLGRPDLSSERRERYRKAIIETADRGATMTAQLLAFARRQSLEPVVFDVAKQLDMLEHLLATTLGPRVDLVIEVRCTSCTVLADSNQFDTALLNMAVNARDAMEGVGRLIISADVSEGIPPVRRHAARPGRFVTIAVSDTGPGIPPERIDRVFEPFYTTKPVGRGTGLGLSQVHGFAKQSGGEIEVGSGDEGGSRFTLYLPHAEAGTPVTEEAESSSASQQVEYRGNILVVEDNEAVGQFATELLKELGYSATWVKDAAAALDIMAWQSERFDAVFSDVVMPGMSGIELARRLREERPALPVVLATGYSDALAENGTNDFEVLQKPYSAARLAEALKRALPSD</sequence>
<dbReference type="PROSITE" id="PS50110">
    <property type="entry name" value="RESPONSE_REGULATORY"/>
    <property type="match status" value="1"/>
</dbReference>
<comment type="caution">
    <text evidence="14">The sequence shown here is derived from an EMBL/GenBank/DDBJ whole genome shotgun (WGS) entry which is preliminary data.</text>
</comment>
<dbReference type="Pfam" id="PF00072">
    <property type="entry name" value="Response_reg"/>
    <property type="match status" value="1"/>
</dbReference>
<evidence type="ECO:0000256" key="7">
    <source>
        <dbReference type="ARBA" id="ARBA00022840"/>
    </source>
</evidence>
<dbReference type="SMART" id="SM00387">
    <property type="entry name" value="HATPase_c"/>
    <property type="match status" value="1"/>
</dbReference>
<dbReference type="Pfam" id="PF08447">
    <property type="entry name" value="PAS_3"/>
    <property type="match status" value="1"/>
</dbReference>
<evidence type="ECO:0000256" key="8">
    <source>
        <dbReference type="ARBA" id="ARBA00023012"/>
    </source>
</evidence>
<dbReference type="InterPro" id="IPR001789">
    <property type="entry name" value="Sig_transdc_resp-reg_receiver"/>
</dbReference>
<evidence type="ECO:0000256" key="4">
    <source>
        <dbReference type="ARBA" id="ARBA00022679"/>
    </source>
</evidence>
<dbReference type="Pfam" id="PF00512">
    <property type="entry name" value="HisKA"/>
    <property type="match status" value="1"/>
</dbReference>
<dbReference type="CDD" id="cd17546">
    <property type="entry name" value="REC_hyHK_CKI1_RcsC-like"/>
    <property type="match status" value="1"/>
</dbReference>
<evidence type="ECO:0000313" key="14">
    <source>
        <dbReference type="EMBL" id="GGE53959.1"/>
    </source>
</evidence>
<dbReference type="SMART" id="SM00448">
    <property type="entry name" value="REC"/>
    <property type="match status" value="1"/>
</dbReference>
<dbReference type="PROSITE" id="PS50109">
    <property type="entry name" value="HIS_KIN"/>
    <property type="match status" value="1"/>
</dbReference>
<keyword evidence="5" id="KW-0547">Nucleotide-binding</keyword>
<dbReference type="GO" id="GO:0006355">
    <property type="term" value="P:regulation of DNA-templated transcription"/>
    <property type="evidence" value="ECO:0007669"/>
    <property type="project" value="InterPro"/>
</dbReference>
<feature type="modified residue" description="4-aspartylphosphate" evidence="9">
    <location>
        <position position="598"/>
    </location>
</feature>
<dbReference type="InterPro" id="IPR013655">
    <property type="entry name" value="PAS_fold_3"/>
</dbReference>
<dbReference type="Proteomes" id="UP000602745">
    <property type="component" value="Unassembled WGS sequence"/>
</dbReference>
<feature type="domain" description="PAC" evidence="13">
    <location>
        <begin position="79"/>
        <end position="132"/>
    </location>
</feature>
<organism evidence="14 15">
    <name type="scientific">Agaricicola taiwanensis</name>
    <dbReference type="NCBI Taxonomy" id="591372"/>
    <lineage>
        <taxon>Bacteria</taxon>
        <taxon>Pseudomonadati</taxon>
        <taxon>Pseudomonadota</taxon>
        <taxon>Alphaproteobacteria</taxon>
        <taxon>Rhodobacterales</taxon>
        <taxon>Paracoccaceae</taxon>
        <taxon>Agaricicola</taxon>
    </lineage>
</organism>
<dbReference type="InterPro" id="IPR005467">
    <property type="entry name" value="His_kinase_dom"/>
</dbReference>
<feature type="domain" description="Histidine kinase" evidence="10">
    <location>
        <begin position="303"/>
        <end position="524"/>
    </location>
</feature>
<feature type="domain" description="PAS" evidence="12">
    <location>
        <begin position="21"/>
        <end position="63"/>
    </location>
</feature>